<accession>A0A5N6VAU3</accession>
<proteinExistence type="predicted"/>
<dbReference type="Proteomes" id="UP000326950">
    <property type="component" value="Unassembled WGS sequence"/>
</dbReference>
<reference evidence="1 2" key="1">
    <citation type="submission" date="2019-04" db="EMBL/GenBank/DDBJ databases">
        <title>Friends and foes A comparative genomics study of 23 Aspergillus species from section Flavi.</title>
        <authorList>
            <consortium name="DOE Joint Genome Institute"/>
            <person name="Kjaerbolling I."/>
            <person name="Vesth T."/>
            <person name="Frisvad J.C."/>
            <person name="Nybo J.L."/>
            <person name="Theobald S."/>
            <person name="Kildgaard S."/>
            <person name="Isbrandt T."/>
            <person name="Kuo A."/>
            <person name="Sato A."/>
            <person name="Lyhne E.K."/>
            <person name="Kogle M.E."/>
            <person name="Wiebenga A."/>
            <person name="Kun R.S."/>
            <person name="Lubbers R.J."/>
            <person name="Makela M.R."/>
            <person name="Barry K."/>
            <person name="Chovatia M."/>
            <person name="Clum A."/>
            <person name="Daum C."/>
            <person name="Haridas S."/>
            <person name="He G."/>
            <person name="LaButti K."/>
            <person name="Lipzen A."/>
            <person name="Mondo S."/>
            <person name="Riley R."/>
            <person name="Salamov A."/>
            <person name="Simmons B.A."/>
            <person name="Magnuson J.K."/>
            <person name="Henrissat B."/>
            <person name="Mortensen U.H."/>
            <person name="Larsen T.O."/>
            <person name="Devries R.P."/>
            <person name="Grigoriev I.V."/>
            <person name="Machida M."/>
            <person name="Baker S.E."/>
            <person name="Andersen M.R."/>
        </authorList>
    </citation>
    <scope>NUCLEOTIDE SEQUENCE [LARGE SCALE GENOMIC DNA]</scope>
    <source>
        <strain evidence="1 2">CBS 117626</strain>
    </source>
</reference>
<dbReference type="EMBL" id="ML738586">
    <property type="protein sequence ID" value="KAE8168135.1"/>
    <property type="molecule type" value="Genomic_DNA"/>
</dbReference>
<keyword evidence="2" id="KW-1185">Reference proteome</keyword>
<protein>
    <submittedName>
        <fullName evidence="1">Uncharacterized protein</fullName>
    </submittedName>
</protein>
<sequence>MASLSGNCPGINHWTVHTPRPEDLHRVYLRTVEDTDEVSDTLLSILRQPALGQYVRHVEMDRAL</sequence>
<evidence type="ECO:0000313" key="2">
    <source>
        <dbReference type="Proteomes" id="UP000326950"/>
    </source>
</evidence>
<evidence type="ECO:0000313" key="1">
    <source>
        <dbReference type="EMBL" id="KAE8168135.1"/>
    </source>
</evidence>
<name>A0A5N6VAU3_ASPTM</name>
<organism evidence="1 2">
    <name type="scientific">Aspergillus tamarii</name>
    <dbReference type="NCBI Taxonomy" id="41984"/>
    <lineage>
        <taxon>Eukaryota</taxon>
        <taxon>Fungi</taxon>
        <taxon>Dikarya</taxon>
        <taxon>Ascomycota</taxon>
        <taxon>Pezizomycotina</taxon>
        <taxon>Eurotiomycetes</taxon>
        <taxon>Eurotiomycetidae</taxon>
        <taxon>Eurotiales</taxon>
        <taxon>Aspergillaceae</taxon>
        <taxon>Aspergillus</taxon>
        <taxon>Aspergillus subgen. Circumdati</taxon>
    </lineage>
</organism>
<gene>
    <name evidence="1" type="ORF">BDV40DRAFT_251367</name>
</gene>
<dbReference type="AlphaFoldDB" id="A0A5N6VAU3"/>